<evidence type="ECO:0000313" key="3">
    <source>
        <dbReference type="Proteomes" id="UP000007800"/>
    </source>
</evidence>
<dbReference type="OrthoDB" id="416752at2759"/>
<dbReference type="EMBL" id="GG675157">
    <property type="protein sequence ID" value="EER13566.1"/>
    <property type="molecule type" value="Genomic_DNA"/>
</dbReference>
<dbReference type="GeneID" id="9042537"/>
<dbReference type="InterPro" id="IPR000845">
    <property type="entry name" value="Nucleoside_phosphorylase_d"/>
</dbReference>
<dbReference type="GO" id="GO:0006218">
    <property type="term" value="P:uridine catabolic process"/>
    <property type="evidence" value="ECO:0007669"/>
    <property type="project" value="TreeGrafter"/>
</dbReference>
<dbReference type="RefSeq" id="XP_002781771.1">
    <property type="nucleotide sequence ID" value="XM_002781725.1"/>
</dbReference>
<protein>
    <submittedName>
        <fullName evidence="2">Purine nucleoside phosphorylase, putative</fullName>
    </submittedName>
</protein>
<dbReference type="GO" id="GO:0004850">
    <property type="term" value="F:uridine phosphorylase activity"/>
    <property type="evidence" value="ECO:0007669"/>
    <property type="project" value="TreeGrafter"/>
</dbReference>
<accession>C5KPM7</accession>
<dbReference type="Gene3D" id="3.40.50.1580">
    <property type="entry name" value="Nucleoside phosphorylase domain"/>
    <property type="match status" value="1"/>
</dbReference>
<dbReference type="InterPro" id="IPR035994">
    <property type="entry name" value="Nucleoside_phosphorylase_sf"/>
</dbReference>
<dbReference type="InParanoid" id="C5KPM7"/>
<sequence>MVYEAPHLKIKEGGIKSVVCAVGDPARAELIATKYCDSYKELAYNREYRTFNVTYQGAEFSVASHGVGGPGAAICFEELIKSGAK</sequence>
<evidence type="ECO:0000259" key="1">
    <source>
        <dbReference type="Pfam" id="PF01048"/>
    </source>
</evidence>
<dbReference type="PANTHER" id="PTHR43691">
    <property type="entry name" value="URIDINE PHOSPHORYLASE"/>
    <property type="match status" value="1"/>
</dbReference>
<organism evidence="3">
    <name type="scientific">Perkinsus marinus (strain ATCC 50983 / TXsc)</name>
    <dbReference type="NCBI Taxonomy" id="423536"/>
    <lineage>
        <taxon>Eukaryota</taxon>
        <taxon>Sar</taxon>
        <taxon>Alveolata</taxon>
        <taxon>Perkinsozoa</taxon>
        <taxon>Perkinsea</taxon>
        <taxon>Perkinsida</taxon>
        <taxon>Perkinsidae</taxon>
        <taxon>Perkinsus</taxon>
    </lineage>
</organism>
<dbReference type="GO" id="GO:0005829">
    <property type="term" value="C:cytosol"/>
    <property type="evidence" value="ECO:0007669"/>
    <property type="project" value="TreeGrafter"/>
</dbReference>
<name>C5KPM7_PERM5</name>
<dbReference type="Pfam" id="PF01048">
    <property type="entry name" value="PNP_UDP_1"/>
    <property type="match status" value="1"/>
</dbReference>
<keyword evidence="3" id="KW-1185">Reference proteome</keyword>
<proteinExistence type="predicted"/>
<gene>
    <name evidence="2" type="ORF">Pmar_PMAR019303</name>
</gene>
<dbReference type="Proteomes" id="UP000007800">
    <property type="component" value="Unassembled WGS sequence"/>
</dbReference>
<dbReference type="AlphaFoldDB" id="C5KPM7"/>
<reference evidence="2 3" key="1">
    <citation type="submission" date="2008-07" db="EMBL/GenBank/DDBJ databases">
        <authorList>
            <person name="El-Sayed N."/>
            <person name="Caler E."/>
            <person name="Inman J."/>
            <person name="Amedeo P."/>
            <person name="Hass B."/>
            <person name="Wortman J."/>
        </authorList>
    </citation>
    <scope>NUCLEOTIDE SEQUENCE [LARGE SCALE GENOMIC DNA]</scope>
    <source>
        <strain evidence="3">ATCC 50983 / TXsc</strain>
    </source>
</reference>
<dbReference type="PANTHER" id="PTHR43691:SF11">
    <property type="entry name" value="FI09636P-RELATED"/>
    <property type="match status" value="1"/>
</dbReference>
<dbReference type="OMA" id="LVEFFMV"/>
<feature type="domain" description="Nucleoside phosphorylase" evidence="1">
    <location>
        <begin position="18"/>
        <end position="83"/>
    </location>
</feature>
<evidence type="ECO:0000313" key="2">
    <source>
        <dbReference type="EMBL" id="EER13566.1"/>
    </source>
</evidence>
<feature type="non-terminal residue" evidence="2">
    <location>
        <position position="85"/>
    </location>
</feature>
<dbReference type="SUPFAM" id="SSF53167">
    <property type="entry name" value="Purine and uridine phosphorylases"/>
    <property type="match status" value="1"/>
</dbReference>